<dbReference type="Gene3D" id="1.10.260.40">
    <property type="entry name" value="lambda repressor-like DNA-binding domains"/>
    <property type="match status" value="1"/>
</dbReference>
<organism evidence="3 4">
    <name type="scientific">Stenotrophomonas oahuensis</name>
    <dbReference type="NCBI Taxonomy" id="3003271"/>
    <lineage>
        <taxon>Bacteria</taxon>
        <taxon>Pseudomonadati</taxon>
        <taxon>Pseudomonadota</taxon>
        <taxon>Gammaproteobacteria</taxon>
        <taxon>Lysobacterales</taxon>
        <taxon>Lysobacteraceae</taxon>
        <taxon>Stenotrophomonas</taxon>
    </lineage>
</organism>
<dbReference type="NCBIfam" id="TIGR02607">
    <property type="entry name" value="antidote_HigA"/>
    <property type="match status" value="1"/>
</dbReference>
<dbReference type="PANTHER" id="PTHR36924">
    <property type="entry name" value="ANTITOXIN HIGA-1"/>
    <property type="match status" value="1"/>
</dbReference>
<dbReference type="PANTHER" id="PTHR36924:SF1">
    <property type="entry name" value="ANTITOXIN HIGA-1"/>
    <property type="match status" value="1"/>
</dbReference>
<keyword evidence="1" id="KW-0238">DNA-binding</keyword>
<dbReference type="SUPFAM" id="SSF47413">
    <property type="entry name" value="lambda repressor-like DNA-binding domains"/>
    <property type="match status" value="1"/>
</dbReference>
<dbReference type="InterPro" id="IPR013430">
    <property type="entry name" value="Toxin_antidote_HigA"/>
</dbReference>
<keyword evidence="4" id="KW-1185">Reference proteome</keyword>
<feature type="region of interest" description="Disordered" evidence="2">
    <location>
        <begin position="89"/>
        <end position="115"/>
    </location>
</feature>
<dbReference type="EMBL" id="CP115541">
    <property type="protein sequence ID" value="WNH54514.1"/>
    <property type="molecule type" value="Genomic_DNA"/>
</dbReference>
<protein>
    <submittedName>
        <fullName evidence="3">HigA family addiction module antitoxin</fullName>
    </submittedName>
</protein>
<sequence length="115" mass="12794">MLRSEEVPPLHPGTILSEDFMVPMRLSGRALACALNVSHTRIACIMRGNAAITADTALRLGHYFNTSPWFWMNLQVRFDLEMAERERPHPTAGICPSASDPEIGWWTGNDVGEGQ</sequence>
<evidence type="ECO:0000256" key="1">
    <source>
        <dbReference type="ARBA" id="ARBA00023125"/>
    </source>
</evidence>
<evidence type="ECO:0000313" key="3">
    <source>
        <dbReference type="EMBL" id="WNH54514.1"/>
    </source>
</evidence>
<reference evidence="3 4" key="1">
    <citation type="submission" date="2022-12" db="EMBL/GenBank/DDBJ databases">
        <title>Two new species, Stenotrophomonas aracearum and Stenotrophomonas oahuensis, isolated from Anthurium (Araceae family) in Hawaii.</title>
        <authorList>
            <person name="Chunag S.C."/>
            <person name="Dobhal S."/>
            <person name="Alvarez A."/>
            <person name="Arif M."/>
        </authorList>
    </citation>
    <scope>NUCLEOTIDE SEQUENCE [LARGE SCALE GENOMIC DNA]</scope>
    <source>
        <strain evidence="3 4">A5586</strain>
    </source>
</reference>
<dbReference type="Proteomes" id="UP001302072">
    <property type="component" value="Chromosome"/>
</dbReference>
<dbReference type="RefSeq" id="WP_311193605.1">
    <property type="nucleotide sequence ID" value="NZ_CP115541.1"/>
</dbReference>
<gene>
    <name evidence="3" type="ORF">PDM29_09635</name>
</gene>
<evidence type="ECO:0000256" key="2">
    <source>
        <dbReference type="SAM" id="MobiDB-lite"/>
    </source>
</evidence>
<accession>A0ABY9YU92</accession>
<dbReference type="InterPro" id="IPR010982">
    <property type="entry name" value="Lambda_DNA-bd_dom_sf"/>
</dbReference>
<evidence type="ECO:0000313" key="4">
    <source>
        <dbReference type="Proteomes" id="UP001302072"/>
    </source>
</evidence>
<name>A0ABY9YU92_9GAMM</name>
<proteinExistence type="predicted"/>